<accession>A0A1M5VRN0</accession>
<evidence type="ECO:0000313" key="2">
    <source>
        <dbReference type="Proteomes" id="UP000184212"/>
    </source>
</evidence>
<dbReference type="RefSeq" id="WP_073140735.1">
    <property type="nucleotide sequence ID" value="NZ_FQWQ01000004.1"/>
</dbReference>
<keyword evidence="2" id="KW-1185">Reference proteome</keyword>
<proteinExistence type="predicted"/>
<evidence type="ECO:0000313" key="1">
    <source>
        <dbReference type="EMBL" id="SHH77887.1"/>
    </source>
</evidence>
<dbReference type="Proteomes" id="UP000184212">
    <property type="component" value="Unassembled WGS sequence"/>
</dbReference>
<sequence length="128" mass="14298">MKHNNREMLSPNDIPFVPSDSLAENIKTIQSYSSLEEDEDFLPVAQREIQRAVSALEAIYATAKLLPFFIVPTRSGGVGLEYKVKGTKANYRFDPDGLMYFTVMRDVTVLKRAMLTSPAEAPALLESI</sequence>
<protein>
    <submittedName>
        <fullName evidence="1">Uncharacterized protein</fullName>
    </submittedName>
</protein>
<name>A0A1M5VRN0_9BACT</name>
<organism evidence="1 2">
    <name type="scientific">Chryseolinea serpens</name>
    <dbReference type="NCBI Taxonomy" id="947013"/>
    <lineage>
        <taxon>Bacteria</taxon>
        <taxon>Pseudomonadati</taxon>
        <taxon>Bacteroidota</taxon>
        <taxon>Cytophagia</taxon>
        <taxon>Cytophagales</taxon>
        <taxon>Fulvivirgaceae</taxon>
        <taxon>Chryseolinea</taxon>
    </lineage>
</organism>
<dbReference type="AlphaFoldDB" id="A0A1M5VRN0"/>
<reference evidence="1 2" key="1">
    <citation type="submission" date="2016-11" db="EMBL/GenBank/DDBJ databases">
        <authorList>
            <person name="Jaros S."/>
            <person name="Januszkiewicz K."/>
            <person name="Wedrychowicz H."/>
        </authorList>
    </citation>
    <scope>NUCLEOTIDE SEQUENCE [LARGE SCALE GENOMIC DNA]</scope>
    <source>
        <strain evidence="1 2">DSM 24574</strain>
    </source>
</reference>
<gene>
    <name evidence="1" type="ORF">SAMN04488109_5343</name>
</gene>
<dbReference type="EMBL" id="FQWQ01000004">
    <property type="protein sequence ID" value="SHH77887.1"/>
    <property type="molecule type" value="Genomic_DNA"/>
</dbReference>